<dbReference type="Gene3D" id="3.50.50.60">
    <property type="entry name" value="FAD/NAD(P)-binding domain"/>
    <property type="match status" value="1"/>
</dbReference>
<evidence type="ECO:0000256" key="7">
    <source>
        <dbReference type="SAM" id="MobiDB-lite"/>
    </source>
</evidence>
<feature type="chain" id="PRO_5003837121" description="FAD-binding domain-containing protein" evidence="8">
    <location>
        <begin position="21"/>
        <end position="551"/>
    </location>
</feature>
<dbReference type="Proteomes" id="UP000266841">
    <property type="component" value="Unassembled WGS sequence"/>
</dbReference>
<gene>
    <name evidence="10" type="ORF">THAOC_15144</name>
</gene>
<organism evidence="10 11">
    <name type="scientific">Thalassiosira oceanica</name>
    <name type="common">Marine diatom</name>
    <dbReference type="NCBI Taxonomy" id="159749"/>
    <lineage>
        <taxon>Eukaryota</taxon>
        <taxon>Sar</taxon>
        <taxon>Stramenopiles</taxon>
        <taxon>Ochrophyta</taxon>
        <taxon>Bacillariophyta</taxon>
        <taxon>Coscinodiscophyceae</taxon>
        <taxon>Thalassiosirophycidae</taxon>
        <taxon>Thalassiosirales</taxon>
        <taxon>Thalassiosiraceae</taxon>
        <taxon>Thalassiosira</taxon>
    </lineage>
</organism>
<accession>K0SFN7</accession>
<dbReference type="InterPro" id="IPR002938">
    <property type="entry name" value="FAD-bd"/>
</dbReference>
<evidence type="ECO:0000256" key="5">
    <source>
        <dbReference type="ARBA" id="ARBA00023002"/>
    </source>
</evidence>
<keyword evidence="8" id="KW-0732">Signal</keyword>
<dbReference type="OrthoDB" id="655030at2759"/>
<keyword evidence="4" id="KW-0521">NADP</keyword>
<comment type="caution">
    <text evidence="10">The sequence shown here is derived from an EMBL/GenBank/DDBJ whole genome shotgun (WGS) entry which is preliminary data.</text>
</comment>
<dbReference type="PRINTS" id="PR00420">
    <property type="entry name" value="RNGMNOXGNASE"/>
</dbReference>
<dbReference type="OMA" id="GYECERF"/>
<evidence type="ECO:0000256" key="1">
    <source>
        <dbReference type="ARBA" id="ARBA00001974"/>
    </source>
</evidence>
<keyword evidence="5" id="KW-0560">Oxidoreductase</keyword>
<evidence type="ECO:0000259" key="9">
    <source>
        <dbReference type="Pfam" id="PF01494"/>
    </source>
</evidence>
<evidence type="ECO:0000256" key="6">
    <source>
        <dbReference type="ARBA" id="ARBA00023033"/>
    </source>
</evidence>
<comment type="cofactor">
    <cofactor evidence="1">
        <name>FAD</name>
        <dbReference type="ChEBI" id="CHEBI:57692"/>
    </cofactor>
</comment>
<dbReference type="PANTHER" id="PTHR46028:SF2">
    <property type="entry name" value="KYNURENINE 3-MONOOXYGENASE"/>
    <property type="match status" value="1"/>
</dbReference>
<keyword evidence="11" id="KW-1185">Reference proteome</keyword>
<evidence type="ECO:0000313" key="10">
    <source>
        <dbReference type="EMBL" id="EJK64150.1"/>
    </source>
</evidence>
<name>K0SFN7_THAOC</name>
<feature type="domain" description="FAD-binding" evidence="9">
    <location>
        <begin position="60"/>
        <end position="275"/>
    </location>
</feature>
<proteinExistence type="predicted"/>
<dbReference type="PANTHER" id="PTHR46028">
    <property type="entry name" value="KYNURENINE 3-MONOOXYGENASE"/>
    <property type="match status" value="1"/>
</dbReference>
<evidence type="ECO:0000256" key="2">
    <source>
        <dbReference type="ARBA" id="ARBA00022630"/>
    </source>
</evidence>
<keyword evidence="3" id="KW-0274">FAD</keyword>
<feature type="region of interest" description="Disordered" evidence="7">
    <location>
        <begin position="29"/>
        <end position="53"/>
    </location>
</feature>
<dbReference type="SUPFAM" id="SSF51905">
    <property type="entry name" value="FAD/NAD(P)-binding domain"/>
    <property type="match status" value="1"/>
</dbReference>
<keyword evidence="2" id="KW-0285">Flavoprotein</keyword>
<dbReference type="InterPro" id="IPR036188">
    <property type="entry name" value="FAD/NAD-bd_sf"/>
</dbReference>
<dbReference type="EMBL" id="AGNL01017588">
    <property type="protein sequence ID" value="EJK64150.1"/>
    <property type="molecule type" value="Genomic_DNA"/>
</dbReference>
<evidence type="ECO:0000256" key="3">
    <source>
        <dbReference type="ARBA" id="ARBA00022827"/>
    </source>
</evidence>
<keyword evidence="6" id="KW-0503">Monooxygenase</keyword>
<dbReference type="GO" id="GO:0071949">
    <property type="term" value="F:FAD binding"/>
    <property type="evidence" value="ECO:0007669"/>
    <property type="project" value="InterPro"/>
</dbReference>
<evidence type="ECO:0000256" key="4">
    <source>
        <dbReference type="ARBA" id="ARBA00022857"/>
    </source>
</evidence>
<dbReference type="Pfam" id="PF01494">
    <property type="entry name" value="FAD_binding_3"/>
    <property type="match status" value="1"/>
</dbReference>
<dbReference type="GO" id="GO:0070189">
    <property type="term" value="P:kynurenine metabolic process"/>
    <property type="evidence" value="ECO:0007669"/>
    <property type="project" value="TreeGrafter"/>
</dbReference>
<feature type="signal peptide" evidence="8">
    <location>
        <begin position="1"/>
        <end position="20"/>
    </location>
</feature>
<dbReference type="eggNOG" id="KOG2614">
    <property type="taxonomic scope" value="Eukaryota"/>
</dbReference>
<evidence type="ECO:0000313" key="11">
    <source>
        <dbReference type="Proteomes" id="UP000266841"/>
    </source>
</evidence>
<dbReference type="AlphaFoldDB" id="K0SFN7"/>
<evidence type="ECO:0000256" key="8">
    <source>
        <dbReference type="SAM" id="SignalP"/>
    </source>
</evidence>
<reference evidence="10 11" key="1">
    <citation type="journal article" date="2012" name="Genome Biol.">
        <title>Genome and low-iron response of an oceanic diatom adapted to chronic iron limitation.</title>
        <authorList>
            <person name="Lommer M."/>
            <person name="Specht M."/>
            <person name="Roy A.S."/>
            <person name="Kraemer L."/>
            <person name="Andreson R."/>
            <person name="Gutowska M.A."/>
            <person name="Wolf J."/>
            <person name="Bergner S.V."/>
            <person name="Schilhabel M.B."/>
            <person name="Klostermeier U.C."/>
            <person name="Beiko R.G."/>
            <person name="Rosenstiel P."/>
            <person name="Hippler M."/>
            <person name="Laroche J."/>
        </authorList>
    </citation>
    <scope>NUCLEOTIDE SEQUENCE [LARGE SCALE GENOMIC DNA]</scope>
    <source>
        <strain evidence="10 11">CCMP1005</strain>
    </source>
</reference>
<sequence length="551" mass="59802">MRLIVLVFAFRFLLLRIVSPFKTAEPSTCHSQHKVGVRRETAKRPSSSVEQDGDGEGWKLKIAIVGAGPSGLLLAHRLIASGLPLEQLDVFESRADPRSSSSSLEGRAYALGLGIRGRTAIKTVDGELWSSVKARGYECERFRLHLSQKLSLQLRGREDGVHPSVLIYQSDLCSALLDELERRAKALETALNVRFNSNITMANLETSTLSFVSDGVTQESKKYDLLVGCDGANSIVRESIKVYSPPDTFECTKRELLPGCFKVARITSMPPALDAASVALILPKTKSLGITAFVEPTVDGGGCVLFAGRLNSESTSSTDSAELGTILYPDPSIGGREQSSMSDEEVEMIRRLLVEEFPLDGTAGLDDAVRQLLRQRTSVASSVRCNTYNSKSGLTAAAICGDAAHATGGVSGQGANSALVDVATLADCLVKHYQPDDSYSPEAKESMLHQSVLAYSMKAVPEGRALYDLSFGNDGRTLPIFRNLRNLLSTAIDGVFGGRFGIGKKPLQTLLASSLDSFVTIRRSRERYYIDPFPSNEEIESDLNYLYSKLP</sequence>
<protein>
    <recommendedName>
        <fullName evidence="9">FAD-binding domain-containing protein</fullName>
    </recommendedName>
</protein>
<dbReference type="GO" id="GO:0004502">
    <property type="term" value="F:kynurenine 3-monooxygenase activity"/>
    <property type="evidence" value="ECO:0007669"/>
    <property type="project" value="TreeGrafter"/>
</dbReference>